<evidence type="ECO:0000313" key="2">
    <source>
        <dbReference type="Proteomes" id="UP001303373"/>
    </source>
</evidence>
<dbReference type="AlphaFoldDB" id="A0AAQ3MAC0"/>
<dbReference type="EMBL" id="CP138590">
    <property type="protein sequence ID" value="WPH03847.1"/>
    <property type="molecule type" value="Genomic_DNA"/>
</dbReference>
<gene>
    <name evidence="1" type="ORF">R9X50_00673000</name>
</gene>
<organism evidence="1 2">
    <name type="scientific">Acrodontium crateriforme</name>
    <dbReference type="NCBI Taxonomy" id="150365"/>
    <lineage>
        <taxon>Eukaryota</taxon>
        <taxon>Fungi</taxon>
        <taxon>Dikarya</taxon>
        <taxon>Ascomycota</taxon>
        <taxon>Pezizomycotina</taxon>
        <taxon>Dothideomycetes</taxon>
        <taxon>Dothideomycetidae</taxon>
        <taxon>Mycosphaerellales</taxon>
        <taxon>Teratosphaeriaceae</taxon>
        <taxon>Acrodontium</taxon>
    </lineage>
</organism>
<accession>A0AAQ3MAC0</accession>
<keyword evidence="2" id="KW-1185">Reference proteome</keyword>
<dbReference type="Proteomes" id="UP001303373">
    <property type="component" value="Chromosome 11"/>
</dbReference>
<name>A0AAQ3MAC0_9PEZI</name>
<reference evidence="1 2" key="1">
    <citation type="submission" date="2023-11" db="EMBL/GenBank/DDBJ databases">
        <title>An acidophilic fungus is an integral part of prey digestion in a carnivorous sundew plant.</title>
        <authorList>
            <person name="Tsai I.J."/>
        </authorList>
    </citation>
    <scope>NUCLEOTIDE SEQUENCE [LARGE SCALE GENOMIC DNA]</scope>
    <source>
        <strain evidence="1">169a</strain>
    </source>
</reference>
<evidence type="ECO:0000313" key="1">
    <source>
        <dbReference type="EMBL" id="WPH03847.1"/>
    </source>
</evidence>
<sequence>MGGKAFENAVSDGGRPISTPRISPGDYIRLRDTYLQLFQAYFATSKVGVLKEAPGKTDYGDIDFVVATESQPDFYQLAVYVGAAGLIFESPHMCSLAVNKDGTRFDDSLMVYKNGKKSMLPTSQSGIESTQIDIEIVPPSLLEWHLFYASYGDLGGLIGRIVTKLGFTLRNTGLFLRMKQLDDSKSHSYQNISDQDGSVFLSNNPRHVMEFLGLSFDTYDSQFGTVDELYKWLGTCPLLSTYTIQIQSRNSNERHRESKRSVYSNFFSTWLPINLAPNKNDWHHDSNLSEEDVINERRATALKEALVFFDKKGEYGTKHALVERKIDSMTAAFLAKPIVAQSSGKSDKSIRDILKGFRRFTGVGDDFKPYILAIPHSDDDSEVGMLLGPDKKHFEDPRGIEVWLKANWETLLSLERLRIKT</sequence>
<protein>
    <submittedName>
        <fullName evidence="1">Uncharacterized protein</fullName>
    </submittedName>
</protein>
<proteinExistence type="predicted"/>